<protein>
    <submittedName>
        <fullName evidence="2">Uncharacterized protein</fullName>
    </submittedName>
</protein>
<evidence type="ECO:0000256" key="1">
    <source>
        <dbReference type="SAM" id="MobiDB-lite"/>
    </source>
</evidence>
<reference evidence="2 3" key="1">
    <citation type="submission" date="2023-05" db="EMBL/GenBank/DDBJ databases">
        <title>B98-5 Cell Line De Novo Hybrid Assembly: An Optical Mapping Approach.</title>
        <authorList>
            <person name="Kananen K."/>
            <person name="Auerbach J.A."/>
            <person name="Kautto E."/>
            <person name="Blachly J.S."/>
        </authorList>
    </citation>
    <scope>NUCLEOTIDE SEQUENCE [LARGE SCALE GENOMIC DNA]</scope>
    <source>
        <strain evidence="2">B95-8</strain>
        <tissue evidence="2">Cell line</tissue>
    </source>
</reference>
<feature type="non-terminal residue" evidence="2">
    <location>
        <position position="97"/>
    </location>
</feature>
<evidence type="ECO:0000313" key="3">
    <source>
        <dbReference type="Proteomes" id="UP001266305"/>
    </source>
</evidence>
<organism evidence="2 3">
    <name type="scientific">Saguinus oedipus</name>
    <name type="common">Cotton-top tamarin</name>
    <name type="synonym">Oedipomidas oedipus</name>
    <dbReference type="NCBI Taxonomy" id="9490"/>
    <lineage>
        <taxon>Eukaryota</taxon>
        <taxon>Metazoa</taxon>
        <taxon>Chordata</taxon>
        <taxon>Craniata</taxon>
        <taxon>Vertebrata</taxon>
        <taxon>Euteleostomi</taxon>
        <taxon>Mammalia</taxon>
        <taxon>Eutheria</taxon>
        <taxon>Euarchontoglires</taxon>
        <taxon>Primates</taxon>
        <taxon>Haplorrhini</taxon>
        <taxon>Platyrrhini</taxon>
        <taxon>Cebidae</taxon>
        <taxon>Callitrichinae</taxon>
        <taxon>Saguinus</taxon>
    </lineage>
</organism>
<name>A0ABQ9TAN3_SAGOE</name>
<proteinExistence type="predicted"/>
<dbReference type="EMBL" id="JASSZA010000088">
    <property type="protein sequence ID" value="KAK2081783.1"/>
    <property type="molecule type" value="Genomic_DNA"/>
</dbReference>
<dbReference type="Proteomes" id="UP001266305">
    <property type="component" value="Unassembled WGS sequence"/>
</dbReference>
<gene>
    <name evidence="2" type="ORF">P7K49_040831</name>
</gene>
<sequence>RSSRRHGGVTAASRRRHGGVTAASRRRHGGVTAASRRRHDGTASRRRHGAGLQNTCDAHARLSPQCDCQISARCPRGRADPALSLQPRNVSADGESH</sequence>
<feature type="compositionally biased region" description="Basic residues" evidence="1">
    <location>
        <begin position="1"/>
        <end position="49"/>
    </location>
</feature>
<feature type="region of interest" description="Disordered" evidence="1">
    <location>
        <begin position="1"/>
        <end position="51"/>
    </location>
</feature>
<evidence type="ECO:0000313" key="2">
    <source>
        <dbReference type="EMBL" id="KAK2081783.1"/>
    </source>
</evidence>
<feature type="region of interest" description="Disordered" evidence="1">
    <location>
        <begin position="77"/>
        <end position="97"/>
    </location>
</feature>
<feature type="non-terminal residue" evidence="2">
    <location>
        <position position="1"/>
    </location>
</feature>
<comment type="caution">
    <text evidence="2">The sequence shown here is derived from an EMBL/GenBank/DDBJ whole genome shotgun (WGS) entry which is preliminary data.</text>
</comment>
<keyword evidence="3" id="KW-1185">Reference proteome</keyword>
<accession>A0ABQ9TAN3</accession>